<organism evidence="2 3">
    <name type="scientific">Mycena chlorophos</name>
    <name type="common">Agaric fungus</name>
    <name type="synonym">Agaricus chlorophos</name>
    <dbReference type="NCBI Taxonomy" id="658473"/>
    <lineage>
        <taxon>Eukaryota</taxon>
        <taxon>Fungi</taxon>
        <taxon>Dikarya</taxon>
        <taxon>Basidiomycota</taxon>
        <taxon>Agaricomycotina</taxon>
        <taxon>Agaricomycetes</taxon>
        <taxon>Agaricomycetidae</taxon>
        <taxon>Agaricales</taxon>
        <taxon>Marasmiineae</taxon>
        <taxon>Mycenaceae</taxon>
        <taxon>Mycena</taxon>
    </lineage>
</organism>
<reference evidence="2" key="1">
    <citation type="submission" date="2020-05" db="EMBL/GenBank/DDBJ databases">
        <title>Mycena genomes resolve the evolution of fungal bioluminescence.</title>
        <authorList>
            <person name="Tsai I.J."/>
        </authorList>
    </citation>
    <scope>NUCLEOTIDE SEQUENCE</scope>
    <source>
        <strain evidence="2">110903Hualien_Pintung</strain>
    </source>
</reference>
<dbReference type="Pfam" id="PF20149">
    <property type="entry name" value="DUF6532"/>
    <property type="match status" value="1"/>
</dbReference>
<dbReference type="InterPro" id="IPR045341">
    <property type="entry name" value="DUF6532"/>
</dbReference>
<dbReference type="OrthoDB" id="3225557at2759"/>
<dbReference type="EMBL" id="JACAZE010000004">
    <property type="protein sequence ID" value="KAF7318623.1"/>
    <property type="molecule type" value="Genomic_DNA"/>
</dbReference>
<dbReference type="Proteomes" id="UP000613580">
    <property type="component" value="Unassembled WGS sequence"/>
</dbReference>
<dbReference type="AlphaFoldDB" id="A0A8H6TJ16"/>
<protein>
    <recommendedName>
        <fullName evidence="1">DUF6532 domain-containing protein</fullName>
    </recommendedName>
</protein>
<keyword evidence="3" id="KW-1185">Reference proteome</keyword>
<feature type="domain" description="DUF6532" evidence="1">
    <location>
        <begin position="6"/>
        <end position="153"/>
    </location>
</feature>
<evidence type="ECO:0000313" key="2">
    <source>
        <dbReference type="EMBL" id="KAF7318623.1"/>
    </source>
</evidence>
<accession>A0A8H6TJ16</accession>
<proteinExistence type="predicted"/>
<gene>
    <name evidence="2" type="ORF">HMN09_00373500</name>
</gene>
<name>A0A8H6TJ16_MYCCL</name>
<sequence>MVPKLASYFQFTAVGTTPAHIRIRVKTALKDQSYLFPVTFSPAPPSVDGDSVGDTRMQFATDKPLHAAPIVEVIQEVFFSPKGFGKKFSSLFRSYNDKYPSEPELPTPLLALVATYMCGALYLWEHGRKQKATSFTQETLETTYTDIVQFIETTRRNSPEGMHRLMHALFRSAKQSRDGAVVNDHGSASNILTLAPEPAAAM</sequence>
<evidence type="ECO:0000313" key="3">
    <source>
        <dbReference type="Proteomes" id="UP000613580"/>
    </source>
</evidence>
<comment type="caution">
    <text evidence="2">The sequence shown here is derived from an EMBL/GenBank/DDBJ whole genome shotgun (WGS) entry which is preliminary data.</text>
</comment>
<evidence type="ECO:0000259" key="1">
    <source>
        <dbReference type="Pfam" id="PF20149"/>
    </source>
</evidence>